<name>A0ACB6QJ31_9PLEO</name>
<keyword evidence="2" id="KW-1185">Reference proteome</keyword>
<organism evidence="1 2">
    <name type="scientific">Lindgomyces ingoldianus</name>
    <dbReference type="NCBI Taxonomy" id="673940"/>
    <lineage>
        <taxon>Eukaryota</taxon>
        <taxon>Fungi</taxon>
        <taxon>Dikarya</taxon>
        <taxon>Ascomycota</taxon>
        <taxon>Pezizomycotina</taxon>
        <taxon>Dothideomycetes</taxon>
        <taxon>Pleosporomycetidae</taxon>
        <taxon>Pleosporales</taxon>
        <taxon>Lindgomycetaceae</taxon>
        <taxon>Lindgomyces</taxon>
    </lineage>
</organism>
<proteinExistence type="predicted"/>
<sequence length="325" mass="36272">MLRRCFHCGEILDICANSFKINVKKLYYSQGHMQNPSRVASNTHYLFCLQERFSPSRSIPPLKSFPPMTVFKLPHIFFAFPFPSTWTLTGPLPFPSTIRNRSGLPLILIVEHTKRRSLPVLEFSAPGVSSPLPKLPPIKLNPSPISSGRLDVGLVCLMAVLLLGFNQWVGEVLLPFDCIIDKISRLVAEEKRSCGTFYGRLLLMLASFGFYLGFAWIGKRKWQISGIASGNGEIGGTADEIKAGIESVIVFFIERWCKTRNANEGLTALALPLIIRVYLGPPSLIGSIMEDYFVSKGFHQVRAVTDYKIKGFRGYRIRGAVSAKV</sequence>
<evidence type="ECO:0000313" key="1">
    <source>
        <dbReference type="EMBL" id="KAF2467014.1"/>
    </source>
</evidence>
<gene>
    <name evidence="1" type="ORF">BDR25DRAFT_359068</name>
</gene>
<protein>
    <submittedName>
        <fullName evidence="1">Uncharacterized protein</fullName>
    </submittedName>
</protein>
<reference evidence="1" key="1">
    <citation type="journal article" date="2020" name="Stud. Mycol.">
        <title>101 Dothideomycetes genomes: a test case for predicting lifestyles and emergence of pathogens.</title>
        <authorList>
            <person name="Haridas S."/>
            <person name="Albert R."/>
            <person name="Binder M."/>
            <person name="Bloem J."/>
            <person name="Labutti K."/>
            <person name="Salamov A."/>
            <person name="Andreopoulos B."/>
            <person name="Baker S."/>
            <person name="Barry K."/>
            <person name="Bills G."/>
            <person name="Bluhm B."/>
            <person name="Cannon C."/>
            <person name="Castanera R."/>
            <person name="Culley D."/>
            <person name="Daum C."/>
            <person name="Ezra D."/>
            <person name="Gonzalez J."/>
            <person name="Henrissat B."/>
            <person name="Kuo A."/>
            <person name="Liang C."/>
            <person name="Lipzen A."/>
            <person name="Lutzoni F."/>
            <person name="Magnuson J."/>
            <person name="Mondo S."/>
            <person name="Nolan M."/>
            <person name="Ohm R."/>
            <person name="Pangilinan J."/>
            <person name="Park H.-J."/>
            <person name="Ramirez L."/>
            <person name="Alfaro M."/>
            <person name="Sun H."/>
            <person name="Tritt A."/>
            <person name="Yoshinaga Y."/>
            <person name="Zwiers L.-H."/>
            <person name="Turgeon B."/>
            <person name="Goodwin S."/>
            <person name="Spatafora J."/>
            <person name="Crous P."/>
            <person name="Grigoriev I."/>
        </authorList>
    </citation>
    <scope>NUCLEOTIDE SEQUENCE</scope>
    <source>
        <strain evidence="1">ATCC 200398</strain>
    </source>
</reference>
<comment type="caution">
    <text evidence="1">The sequence shown here is derived from an EMBL/GenBank/DDBJ whole genome shotgun (WGS) entry which is preliminary data.</text>
</comment>
<evidence type="ECO:0000313" key="2">
    <source>
        <dbReference type="Proteomes" id="UP000799755"/>
    </source>
</evidence>
<dbReference type="EMBL" id="MU003522">
    <property type="protein sequence ID" value="KAF2467014.1"/>
    <property type="molecule type" value="Genomic_DNA"/>
</dbReference>
<dbReference type="Proteomes" id="UP000799755">
    <property type="component" value="Unassembled WGS sequence"/>
</dbReference>
<accession>A0ACB6QJ31</accession>